<dbReference type="PANTHER" id="PTHR15454">
    <property type="entry name" value="NISCHARIN RELATED"/>
    <property type="match status" value="1"/>
</dbReference>
<dbReference type="STRING" id="43335.A0A4U5P330"/>
<evidence type="ECO:0000313" key="4">
    <source>
        <dbReference type="EMBL" id="TKR89903.1"/>
    </source>
</evidence>
<accession>A0A4U5P330</accession>
<dbReference type="Pfam" id="PF13855">
    <property type="entry name" value="LRR_8"/>
    <property type="match status" value="1"/>
</dbReference>
<dbReference type="InterPro" id="IPR001611">
    <property type="entry name" value="Leu-rich_rpt"/>
</dbReference>
<dbReference type="Pfam" id="PF00560">
    <property type="entry name" value="LRR_1"/>
    <property type="match status" value="1"/>
</dbReference>
<reference evidence="4" key="1">
    <citation type="submission" date="2018-10" db="EMBL/GenBank/DDBJ databases">
        <title>Population genomic analysis revealed the cold adaptation of white poplar.</title>
        <authorList>
            <person name="Liu Y.-J."/>
        </authorList>
    </citation>
    <scope>NUCLEOTIDE SEQUENCE [LARGE SCALE GENOMIC DNA]</scope>
    <source>
        <strain evidence="4">PAL-ZL1</strain>
    </source>
</reference>
<evidence type="ECO:0000256" key="1">
    <source>
        <dbReference type="ARBA" id="ARBA00022614"/>
    </source>
</evidence>
<proteinExistence type="predicted"/>
<name>A0A4U5P330_POPAL</name>
<evidence type="ECO:0000256" key="3">
    <source>
        <dbReference type="SAM" id="SignalP"/>
    </source>
</evidence>
<keyword evidence="2" id="KW-0677">Repeat</keyword>
<keyword evidence="1" id="KW-0433">Leucine-rich repeat</keyword>
<gene>
    <name evidence="4" type="ORF">D5086_0000238620</name>
</gene>
<keyword evidence="3" id="KW-0732">Signal</keyword>
<protein>
    <submittedName>
        <fullName evidence="4">Uncharacterized protein</fullName>
    </submittedName>
</protein>
<dbReference type="PROSITE" id="PS51450">
    <property type="entry name" value="LRR"/>
    <property type="match status" value="1"/>
</dbReference>
<dbReference type="PRINTS" id="PR00019">
    <property type="entry name" value="LEURICHRPT"/>
</dbReference>
<sequence>MMMKRIGALMLLALLTLVGEWLRSPIIKTEELDLSANRFNNDKSILSCFNGNLSTLKSLDLSGTGLTAGSVNQLTGSINSYQLQPMRLGKLENLYLRGNQLNISILSILSGLSSLKSLDLSGKSADRISTPTDEAGKVRDLDLSNNRLNSRILSILSGLSSLKSLDLSENMLTESGFEIKSSHLGKLENLDLSHNNIFNDNILSHLRGLSSLKSLDLSYNMLLGSMTVNGKVMNISWHLLLLTLFFNNTF</sequence>
<dbReference type="InterPro" id="IPR032675">
    <property type="entry name" value="LRR_dom_sf"/>
</dbReference>
<feature type="chain" id="PRO_5020353355" evidence="3">
    <location>
        <begin position="24"/>
        <end position="250"/>
    </location>
</feature>
<dbReference type="GO" id="GO:0005737">
    <property type="term" value="C:cytoplasm"/>
    <property type="evidence" value="ECO:0007669"/>
    <property type="project" value="TreeGrafter"/>
</dbReference>
<dbReference type="SUPFAM" id="SSF52047">
    <property type="entry name" value="RNI-like"/>
    <property type="match status" value="1"/>
</dbReference>
<dbReference type="AlphaFoldDB" id="A0A4U5P330"/>
<comment type="caution">
    <text evidence="4">The sequence shown here is derived from an EMBL/GenBank/DDBJ whole genome shotgun (WGS) entry which is preliminary data.</text>
</comment>
<organism evidence="4">
    <name type="scientific">Populus alba</name>
    <name type="common">White poplar</name>
    <dbReference type="NCBI Taxonomy" id="43335"/>
    <lineage>
        <taxon>Eukaryota</taxon>
        <taxon>Viridiplantae</taxon>
        <taxon>Streptophyta</taxon>
        <taxon>Embryophyta</taxon>
        <taxon>Tracheophyta</taxon>
        <taxon>Spermatophyta</taxon>
        <taxon>Magnoliopsida</taxon>
        <taxon>eudicotyledons</taxon>
        <taxon>Gunneridae</taxon>
        <taxon>Pentapetalae</taxon>
        <taxon>rosids</taxon>
        <taxon>fabids</taxon>
        <taxon>Malpighiales</taxon>
        <taxon>Salicaceae</taxon>
        <taxon>Saliceae</taxon>
        <taxon>Populus</taxon>
    </lineage>
</organism>
<dbReference type="Gene3D" id="3.80.10.10">
    <property type="entry name" value="Ribonuclease Inhibitor"/>
    <property type="match status" value="2"/>
</dbReference>
<feature type="signal peptide" evidence="3">
    <location>
        <begin position="1"/>
        <end position="23"/>
    </location>
</feature>
<evidence type="ECO:0000256" key="2">
    <source>
        <dbReference type="ARBA" id="ARBA00022737"/>
    </source>
</evidence>
<dbReference type="EMBL" id="RCHU01000911">
    <property type="protein sequence ID" value="TKR89903.1"/>
    <property type="molecule type" value="Genomic_DNA"/>
</dbReference>